<dbReference type="Proteomes" id="UP000198372">
    <property type="component" value="Unassembled WGS sequence"/>
</dbReference>
<organism evidence="2 3">
    <name type="scientific">Microbotryum intermedium</name>
    <dbReference type="NCBI Taxonomy" id="269621"/>
    <lineage>
        <taxon>Eukaryota</taxon>
        <taxon>Fungi</taxon>
        <taxon>Dikarya</taxon>
        <taxon>Basidiomycota</taxon>
        <taxon>Pucciniomycotina</taxon>
        <taxon>Microbotryomycetes</taxon>
        <taxon>Microbotryales</taxon>
        <taxon>Microbotryaceae</taxon>
        <taxon>Microbotryum</taxon>
    </lineage>
</organism>
<keyword evidence="1" id="KW-0472">Membrane</keyword>
<sequence>MNPNVGFARVRLVNEHQTMSAKLEQIRTGYMGVFSLFGGFGFCVSITDDDTIMKWADQKDWAIVT</sequence>
<keyword evidence="1" id="KW-1133">Transmembrane helix</keyword>
<keyword evidence="1" id="KW-0812">Transmembrane</keyword>
<keyword evidence="3" id="KW-1185">Reference proteome</keyword>
<gene>
    <name evidence="2" type="ORF">BQ2448_6253</name>
</gene>
<dbReference type="AlphaFoldDB" id="A0A238FP87"/>
<name>A0A238FP87_9BASI</name>
<evidence type="ECO:0000256" key="1">
    <source>
        <dbReference type="SAM" id="Phobius"/>
    </source>
</evidence>
<protein>
    <submittedName>
        <fullName evidence="2">BQ2448_6253 protein</fullName>
    </submittedName>
</protein>
<proteinExistence type="predicted"/>
<evidence type="ECO:0000313" key="2">
    <source>
        <dbReference type="EMBL" id="SCV73823.1"/>
    </source>
</evidence>
<accession>A0A238FP87</accession>
<evidence type="ECO:0000313" key="3">
    <source>
        <dbReference type="Proteomes" id="UP000198372"/>
    </source>
</evidence>
<reference evidence="3" key="1">
    <citation type="submission" date="2016-09" db="EMBL/GenBank/DDBJ databases">
        <authorList>
            <person name="Jeantristanb JTB J.-T."/>
            <person name="Ricardo R."/>
        </authorList>
    </citation>
    <scope>NUCLEOTIDE SEQUENCE [LARGE SCALE GENOMIC DNA]</scope>
</reference>
<dbReference type="EMBL" id="FMSP01000019">
    <property type="protein sequence ID" value="SCV73823.1"/>
    <property type="molecule type" value="Genomic_DNA"/>
</dbReference>
<feature type="transmembrane region" description="Helical" evidence="1">
    <location>
        <begin position="29"/>
        <end position="47"/>
    </location>
</feature>